<gene>
    <name evidence="2" type="ORF">HNP81_003953</name>
</gene>
<evidence type="ECO:0000313" key="2">
    <source>
        <dbReference type="EMBL" id="MBA9028633.1"/>
    </source>
</evidence>
<protein>
    <submittedName>
        <fullName evidence="2">Uncharacterized protein</fullName>
    </submittedName>
</protein>
<accession>A0ABR6CVD3</accession>
<reference evidence="2 3" key="1">
    <citation type="submission" date="2020-08" db="EMBL/GenBank/DDBJ databases">
        <title>Genomic Encyclopedia of Type Strains, Phase IV (KMG-IV): sequencing the most valuable type-strain genomes for metagenomic binning, comparative biology and taxonomic classification.</title>
        <authorList>
            <person name="Goeker M."/>
        </authorList>
    </citation>
    <scope>NUCLEOTIDE SEQUENCE [LARGE SCALE GENOMIC DNA]</scope>
    <source>
        <strain evidence="2 3">DSM 105481</strain>
    </source>
</reference>
<keyword evidence="1" id="KW-1133">Transmembrane helix</keyword>
<evidence type="ECO:0000256" key="1">
    <source>
        <dbReference type="SAM" id="Phobius"/>
    </source>
</evidence>
<proteinExistence type="predicted"/>
<dbReference type="RefSeq" id="WP_182503672.1">
    <property type="nucleotide sequence ID" value="NZ_JACJHX010000016.1"/>
</dbReference>
<dbReference type="Proteomes" id="UP000626697">
    <property type="component" value="Unassembled WGS sequence"/>
</dbReference>
<keyword evidence="1" id="KW-0472">Membrane</keyword>
<organism evidence="2 3">
    <name type="scientific">Peribacillus huizhouensis</name>
    <dbReference type="NCBI Taxonomy" id="1501239"/>
    <lineage>
        <taxon>Bacteria</taxon>
        <taxon>Bacillati</taxon>
        <taxon>Bacillota</taxon>
        <taxon>Bacilli</taxon>
        <taxon>Bacillales</taxon>
        <taxon>Bacillaceae</taxon>
        <taxon>Peribacillus</taxon>
    </lineage>
</organism>
<evidence type="ECO:0000313" key="3">
    <source>
        <dbReference type="Proteomes" id="UP000626697"/>
    </source>
</evidence>
<comment type="caution">
    <text evidence="2">The sequence shown here is derived from an EMBL/GenBank/DDBJ whole genome shotgun (WGS) entry which is preliminary data.</text>
</comment>
<name>A0ABR6CVD3_9BACI</name>
<keyword evidence="1" id="KW-0812">Transmembrane</keyword>
<sequence>MKTKNMDLGDKILFILGMSLCGVFVFVLVAGVIVALFTSWDGNKKRKVTIESVPMQDDEVVTVLKAESDEQKRLAEAIQSHDEGQQEI</sequence>
<feature type="transmembrane region" description="Helical" evidence="1">
    <location>
        <begin position="12"/>
        <end position="37"/>
    </location>
</feature>
<dbReference type="EMBL" id="JACJHX010000016">
    <property type="protein sequence ID" value="MBA9028633.1"/>
    <property type="molecule type" value="Genomic_DNA"/>
</dbReference>
<keyword evidence="3" id="KW-1185">Reference proteome</keyword>